<proteinExistence type="predicted"/>
<name>A0A6S6VC13_9PLEO</name>
<organism evidence="2 3">
    <name type="scientific">Pyrenophora teres f. teres</name>
    <dbReference type="NCBI Taxonomy" id="97479"/>
    <lineage>
        <taxon>Eukaryota</taxon>
        <taxon>Fungi</taxon>
        <taxon>Dikarya</taxon>
        <taxon>Ascomycota</taxon>
        <taxon>Pezizomycotina</taxon>
        <taxon>Dothideomycetes</taxon>
        <taxon>Pleosporomycetidae</taxon>
        <taxon>Pleosporales</taxon>
        <taxon>Pleosporineae</taxon>
        <taxon>Pleosporaceae</taxon>
        <taxon>Pyrenophora</taxon>
    </lineage>
</organism>
<dbReference type="InterPro" id="IPR052895">
    <property type="entry name" value="HetReg/Transcr_Mod"/>
</dbReference>
<protein>
    <submittedName>
        <fullName evidence="2">HET-domain-containing protein</fullName>
    </submittedName>
</protein>
<sequence length="436" mass="51009">MATPTTEVPASHSENFQDLEELKRYCHQALDTTSQQIRLVKLHPHRDEPLQLDIETFDLENAPEFVALSYTWGPESPTFDIVVNNRPFSVRKNLYRFLQAYEEDKYLWVDQICIDQLNVLERNHQVGLMTSIYSQCSSVTIWLGRFHKRPRAPIIFNSTQSVEALAVILQQSYFTRLWIVQEVLLARRIDVLCSHASIGNVWICWDDMCRIVEQSRSALEMLNVPKPALSTLKNYGTRATWTLLGVFFSFGEGYCQDPRDKIYGLMGLVKIEHRLQVDYRKSLYDILIDVVKTCDKLYTHIFDLSGNRLYWEDCNPPLSLTENCYTYLPYVESLHGLSIKLGIPPPHSDTFRSCLEHIWSRFDIWSRVDWSHRRLNFITRDYPLVEMGFTLSSSADNSSEISTPLPYMDESRSYWWYIDGGRKYEFYYDGSTQSEL</sequence>
<feature type="domain" description="Heterokaryon incompatibility" evidence="1">
    <location>
        <begin position="65"/>
        <end position="145"/>
    </location>
</feature>
<dbReference type="Proteomes" id="UP000472372">
    <property type="component" value="Chromosome 2"/>
</dbReference>
<evidence type="ECO:0000313" key="2">
    <source>
        <dbReference type="EMBL" id="CAE7007658.1"/>
    </source>
</evidence>
<dbReference type="PANTHER" id="PTHR24148:SF73">
    <property type="entry name" value="HET DOMAIN PROTEIN (AFU_ORTHOLOGUE AFUA_8G01020)"/>
    <property type="match status" value="1"/>
</dbReference>
<gene>
    <name evidence="2" type="ORF">PTTW11_01580</name>
</gene>
<evidence type="ECO:0000313" key="3">
    <source>
        <dbReference type="Proteomes" id="UP000472372"/>
    </source>
</evidence>
<dbReference type="Pfam" id="PF06985">
    <property type="entry name" value="HET"/>
    <property type="match status" value="1"/>
</dbReference>
<dbReference type="EMBL" id="HG992978">
    <property type="protein sequence ID" value="CAE7007658.1"/>
    <property type="molecule type" value="Genomic_DNA"/>
</dbReference>
<dbReference type="InterPro" id="IPR010730">
    <property type="entry name" value="HET"/>
</dbReference>
<accession>A0A6S6VC13</accession>
<dbReference type="AlphaFoldDB" id="A0A6S6VC13"/>
<dbReference type="PANTHER" id="PTHR24148">
    <property type="entry name" value="ANKYRIN REPEAT DOMAIN-CONTAINING PROTEIN 39 HOMOLOG-RELATED"/>
    <property type="match status" value="1"/>
</dbReference>
<evidence type="ECO:0000259" key="1">
    <source>
        <dbReference type="Pfam" id="PF06985"/>
    </source>
</evidence>
<reference evidence="2" key="1">
    <citation type="submission" date="2021-02" db="EMBL/GenBank/DDBJ databases">
        <authorList>
            <person name="Syme A R."/>
            <person name="Syme A R."/>
            <person name="Moolhuijzen P."/>
        </authorList>
    </citation>
    <scope>NUCLEOTIDE SEQUENCE</scope>
    <source>
        <strain evidence="2">W1-1</strain>
    </source>
</reference>